<dbReference type="AlphaFoldDB" id="A0ABD2YI07"/>
<name>A0ABD2YI07_9GENT</name>
<dbReference type="InterPro" id="IPR001005">
    <property type="entry name" value="SANT/Myb"/>
</dbReference>
<evidence type="ECO:0000256" key="3">
    <source>
        <dbReference type="ARBA" id="ARBA00023015"/>
    </source>
</evidence>
<evidence type="ECO:0000313" key="10">
    <source>
        <dbReference type="Proteomes" id="UP001630127"/>
    </source>
</evidence>
<reference evidence="9 10" key="1">
    <citation type="submission" date="2024-11" db="EMBL/GenBank/DDBJ databases">
        <title>A near-complete genome assembly of Cinchona calisaya.</title>
        <authorList>
            <person name="Lian D.C."/>
            <person name="Zhao X.W."/>
            <person name="Wei L."/>
        </authorList>
    </citation>
    <scope>NUCLEOTIDE SEQUENCE [LARGE SCALE GENOMIC DNA]</scope>
    <source>
        <tissue evidence="9">Nenye</tissue>
    </source>
</reference>
<organism evidence="9 10">
    <name type="scientific">Cinchona calisaya</name>
    <dbReference type="NCBI Taxonomy" id="153742"/>
    <lineage>
        <taxon>Eukaryota</taxon>
        <taxon>Viridiplantae</taxon>
        <taxon>Streptophyta</taxon>
        <taxon>Embryophyta</taxon>
        <taxon>Tracheophyta</taxon>
        <taxon>Spermatophyta</taxon>
        <taxon>Magnoliopsida</taxon>
        <taxon>eudicotyledons</taxon>
        <taxon>Gunneridae</taxon>
        <taxon>Pentapetalae</taxon>
        <taxon>asterids</taxon>
        <taxon>lamiids</taxon>
        <taxon>Gentianales</taxon>
        <taxon>Rubiaceae</taxon>
        <taxon>Cinchonoideae</taxon>
        <taxon>Cinchoneae</taxon>
        <taxon>Cinchona</taxon>
    </lineage>
</organism>
<dbReference type="Pfam" id="PF00249">
    <property type="entry name" value="Myb_DNA-binding"/>
    <property type="match status" value="1"/>
</dbReference>
<evidence type="ECO:0000256" key="6">
    <source>
        <dbReference type="ARBA" id="ARBA00023242"/>
    </source>
</evidence>
<dbReference type="CDD" id="cd00167">
    <property type="entry name" value="SANT"/>
    <property type="match status" value="1"/>
</dbReference>
<feature type="domain" description="HTH myb-type" evidence="8">
    <location>
        <begin position="31"/>
        <end position="58"/>
    </location>
</feature>
<proteinExistence type="predicted"/>
<keyword evidence="4" id="KW-0238">DNA-binding</keyword>
<dbReference type="GO" id="GO:0003677">
    <property type="term" value="F:DNA binding"/>
    <property type="evidence" value="ECO:0007669"/>
    <property type="project" value="UniProtKB-KW"/>
</dbReference>
<feature type="domain" description="Myb-like" evidence="7">
    <location>
        <begin position="31"/>
        <end position="54"/>
    </location>
</feature>
<dbReference type="SUPFAM" id="SSF46689">
    <property type="entry name" value="Homeodomain-like"/>
    <property type="match status" value="1"/>
</dbReference>
<protein>
    <submittedName>
        <fullName evidence="9">Uncharacterized protein</fullName>
    </submittedName>
</protein>
<dbReference type="InterPro" id="IPR009057">
    <property type="entry name" value="Homeodomain-like_sf"/>
</dbReference>
<sequence>MYHSVTLYRWMVSNMAFFWFSPTCVFLLSGWSKIAQHLPGRTDNEIKNYWRTRVQKQARQLNVDSNSKKFLEAIKCYWMPRLPEKMEQTSSLSSSSISSICTTDNNYECKPTSLLTNQGPLASSSSSAQAPLAYKNSIKEDDCYHVNMTRYRNGEEVFSHDNQTPVMSAAATESQDMNFSECRIPEADNWFNDDLPAGSFWNMDELWHFTKSEVGFWISTTRL</sequence>
<keyword evidence="6" id="KW-0539">Nucleus</keyword>
<dbReference type="EMBL" id="JBJUIK010000013">
    <property type="protein sequence ID" value="KAL3507021.1"/>
    <property type="molecule type" value="Genomic_DNA"/>
</dbReference>
<keyword evidence="2" id="KW-0677">Repeat</keyword>
<dbReference type="PANTHER" id="PTHR45675">
    <property type="entry name" value="MYB TRANSCRIPTION FACTOR-RELATED-RELATED"/>
    <property type="match status" value="1"/>
</dbReference>
<accession>A0ABD2YI07</accession>
<dbReference type="Gene3D" id="1.10.10.60">
    <property type="entry name" value="Homeodomain-like"/>
    <property type="match status" value="1"/>
</dbReference>
<evidence type="ECO:0000313" key="9">
    <source>
        <dbReference type="EMBL" id="KAL3507021.1"/>
    </source>
</evidence>
<dbReference type="InterPro" id="IPR044676">
    <property type="entry name" value="EOBI/EOBII-like_plant"/>
</dbReference>
<comment type="subcellular location">
    <subcellularLocation>
        <location evidence="1">Nucleus</location>
    </subcellularLocation>
</comment>
<dbReference type="PROSITE" id="PS51294">
    <property type="entry name" value="HTH_MYB"/>
    <property type="match status" value="1"/>
</dbReference>
<evidence type="ECO:0000259" key="8">
    <source>
        <dbReference type="PROSITE" id="PS51294"/>
    </source>
</evidence>
<evidence type="ECO:0000256" key="4">
    <source>
        <dbReference type="ARBA" id="ARBA00023125"/>
    </source>
</evidence>
<keyword evidence="5" id="KW-0804">Transcription</keyword>
<evidence type="ECO:0000259" key="7">
    <source>
        <dbReference type="PROSITE" id="PS50090"/>
    </source>
</evidence>
<evidence type="ECO:0000256" key="1">
    <source>
        <dbReference type="ARBA" id="ARBA00004123"/>
    </source>
</evidence>
<dbReference type="InterPro" id="IPR017930">
    <property type="entry name" value="Myb_dom"/>
</dbReference>
<evidence type="ECO:0000256" key="2">
    <source>
        <dbReference type="ARBA" id="ARBA00022737"/>
    </source>
</evidence>
<dbReference type="PANTHER" id="PTHR45675:SF30">
    <property type="entry name" value="TRANSCRIPTION FACTOR MYB62"/>
    <property type="match status" value="1"/>
</dbReference>
<evidence type="ECO:0000256" key="5">
    <source>
        <dbReference type="ARBA" id="ARBA00023163"/>
    </source>
</evidence>
<comment type="caution">
    <text evidence="9">The sequence shown here is derived from an EMBL/GenBank/DDBJ whole genome shotgun (WGS) entry which is preliminary data.</text>
</comment>
<dbReference type="PROSITE" id="PS50090">
    <property type="entry name" value="MYB_LIKE"/>
    <property type="match status" value="1"/>
</dbReference>
<dbReference type="GO" id="GO:0005634">
    <property type="term" value="C:nucleus"/>
    <property type="evidence" value="ECO:0007669"/>
    <property type="project" value="UniProtKB-SubCell"/>
</dbReference>
<dbReference type="Proteomes" id="UP001630127">
    <property type="component" value="Unassembled WGS sequence"/>
</dbReference>
<keyword evidence="3" id="KW-0805">Transcription regulation</keyword>
<gene>
    <name evidence="9" type="ORF">ACH5RR_032403</name>
</gene>
<keyword evidence="10" id="KW-1185">Reference proteome</keyword>